<name>A0A0F6A8Q8_9GAMM</name>
<dbReference type="Proteomes" id="UP000033434">
    <property type="component" value="Unassembled WGS sequence"/>
</dbReference>
<evidence type="ECO:0000313" key="1">
    <source>
        <dbReference type="EMBL" id="KKE82602.1"/>
    </source>
</evidence>
<sequence>MTGECKVDIRVLAKGAATKRMKMAQENGVAEITKACRGTLFLKEEIIG</sequence>
<protein>
    <submittedName>
        <fullName evidence="1">Uncharacterized protein</fullName>
    </submittedName>
</protein>
<evidence type="ECO:0000313" key="2">
    <source>
        <dbReference type="Proteomes" id="UP000033434"/>
    </source>
</evidence>
<gene>
    <name evidence="1" type="ORF">N479_17480</name>
</gene>
<proteinExistence type="predicted"/>
<accession>A0A0F6A8Q8</accession>
<organism evidence="1 2">
    <name type="scientific">Pseudoalteromonas luteoviolacea S4054</name>
    <dbReference type="NCBI Taxonomy" id="1129367"/>
    <lineage>
        <taxon>Bacteria</taxon>
        <taxon>Pseudomonadati</taxon>
        <taxon>Pseudomonadota</taxon>
        <taxon>Gammaproteobacteria</taxon>
        <taxon>Alteromonadales</taxon>
        <taxon>Pseudoalteromonadaceae</taxon>
        <taxon>Pseudoalteromonas</taxon>
    </lineage>
</organism>
<dbReference type="RefSeq" id="WP_155401393.1">
    <property type="nucleotide sequence ID" value="NZ_AUXW01000160.1"/>
</dbReference>
<reference evidence="1 2" key="1">
    <citation type="journal article" date="2015" name="BMC Genomics">
        <title>Genome mining reveals unlocked bioactive potential of marine Gram-negative bacteria.</title>
        <authorList>
            <person name="Machado H."/>
            <person name="Sonnenschein E.C."/>
            <person name="Melchiorsen J."/>
            <person name="Gram L."/>
        </authorList>
    </citation>
    <scope>NUCLEOTIDE SEQUENCE [LARGE SCALE GENOMIC DNA]</scope>
    <source>
        <strain evidence="1 2">S4054</strain>
    </source>
</reference>
<comment type="caution">
    <text evidence="1">The sequence shown here is derived from an EMBL/GenBank/DDBJ whole genome shotgun (WGS) entry which is preliminary data.</text>
</comment>
<dbReference type="EMBL" id="AUXW01000160">
    <property type="protein sequence ID" value="KKE82602.1"/>
    <property type="molecule type" value="Genomic_DNA"/>
</dbReference>
<dbReference type="AlphaFoldDB" id="A0A0F6A8Q8"/>